<accession>A0AAX3ERW1</accession>
<evidence type="ECO:0000313" key="3">
    <source>
        <dbReference type="Proteomes" id="UP001163293"/>
    </source>
</evidence>
<evidence type="ECO:0000256" key="1">
    <source>
        <dbReference type="SAM" id="MobiDB-lite"/>
    </source>
</evidence>
<protein>
    <submittedName>
        <fullName evidence="2">Uncharacterized protein</fullName>
    </submittedName>
</protein>
<feature type="region of interest" description="Disordered" evidence="1">
    <location>
        <begin position="85"/>
        <end position="104"/>
    </location>
</feature>
<proteinExistence type="predicted"/>
<keyword evidence="3" id="KW-1185">Reference proteome</keyword>
<sequence>MFDDQDALFSLASKDQGLLEEKRIDQRQIEQVLEAFEQAGIKRPADQEELIRTCVVRPVASMQDLLAKDVRPILQRIEAKATGKKPVTGSAWDNREGETWIDKL</sequence>
<keyword evidence="2" id="KW-0614">Plasmid</keyword>
<dbReference type="AlphaFoldDB" id="A0AAX3ERW1"/>
<geneLocation type="plasmid" evidence="2 3">
    <name>unnamed5</name>
</geneLocation>
<evidence type="ECO:0000313" key="2">
    <source>
        <dbReference type="EMBL" id="UYW00193.1"/>
    </source>
</evidence>
<gene>
    <name evidence="2" type="ORF">NL394_23655</name>
</gene>
<name>A0AAX3ERW1_PAEUR</name>
<dbReference type="EMBL" id="CP101190">
    <property type="protein sequence ID" value="UYW00193.1"/>
    <property type="molecule type" value="Genomic_DNA"/>
</dbReference>
<organism evidence="2 3">
    <name type="scientific">Paenarthrobacter ureafaciens</name>
    <dbReference type="NCBI Taxonomy" id="37931"/>
    <lineage>
        <taxon>Bacteria</taxon>
        <taxon>Bacillati</taxon>
        <taxon>Actinomycetota</taxon>
        <taxon>Actinomycetes</taxon>
        <taxon>Micrococcales</taxon>
        <taxon>Micrococcaceae</taxon>
        <taxon>Paenarthrobacter</taxon>
    </lineage>
</organism>
<dbReference type="RefSeq" id="WP_069694812.1">
    <property type="nucleotide sequence ID" value="NZ_CP101190.1"/>
</dbReference>
<feature type="compositionally biased region" description="Basic and acidic residues" evidence="1">
    <location>
        <begin position="93"/>
        <end position="104"/>
    </location>
</feature>
<dbReference type="Proteomes" id="UP001163293">
    <property type="component" value="Plasmid unnamed5"/>
</dbReference>
<reference evidence="2" key="1">
    <citation type="submission" date="2022-07" db="EMBL/GenBank/DDBJ databases">
        <authorList>
            <person name="Wu T."/>
        </authorList>
    </citation>
    <scope>NUCLEOTIDE SEQUENCE</scope>
    <source>
        <strain evidence="2">SD-1</strain>
        <plasmid evidence="2">unnamed5</plasmid>
    </source>
</reference>